<dbReference type="Proteomes" id="UP001408594">
    <property type="component" value="Unassembled WGS sequence"/>
</dbReference>
<evidence type="ECO:0000256" key="1">
    <source>
        <dbReference type="ARBA" id="ARBA00022679"/>
    </source>
</evidence>
<dbReference type="SUPFAM" id="SSF55729">
    <property type="entry name" value="Acyl-CoA N-acyltransferases (Nat)"/>
    <property type="match status" value="1"/>
</dbReference>
<accession>A0ABP9WP25</accession>
<dbReference type="InterPro" id="IPR050769">
    <property type="entry name" value="NAT_camello-type"/>
</dbReference>
<protein>
    <recommendedName>
        <fullName evidence="2">N-acetyltransferase domain-containing protein</fullName>
    </recommendedName>
</protein>
<gene>
    <name evidence="3" type="ORF">Maes01_01517</name>
</gene>
<dbReference type="InterPro" id="IPR016181">
    <property type="entry name" value="Acyl_CoA_acyltransferase"/>
</dbReference>
<evidence type="ECO:0000313" key="3">
    <source>
        <dbReference type="EMBL" id="GAA5524957.1"/>
    </source>
</evidence>
<dbReference type="InterPro" id="IPR000182">
    <property type="entry name" value="GNAT_dom"/>
</dbReference>
<reference evidence="3 4" key="1">
    <citation type="submission" date="2024-02" db="EMBL/GenBank/DDBJ databases">
        <title>Microbulbifer aestuariivivens NBRC 112533.</title>
        <authorList>
            <person name="Ichikawa N."/>
            <person name="Katano-Makiyama Y."/>
            <person name="Hidaka K."/>
        </authorList>
    </citation>
    <scope>NUCLEOTIDE SEQUENCE [LARGE SCALE GENOMIC DNA]</scope>
    <source>
        <strain evidence="3 4">NBRC 112533</strain>
    </source>
</reference>
<evidence type="ECO:0000259" key="2">
    <source>
        <dbReference type="PROSITE" id="PS51186"/>
    </source>
</evidence>
<organism evidence="3 4">
    <name type="scientific">Microbulbifer aestuariivivens</name>
    <dbReference type="NCBI Taxonomy" id="1908308"/>
    <lineage>
        <taxon>Bacteria</taxon>
        <taxon>Pseudomonadati</taxon>
        <taxon>Pseudomonadota</taxon>
        <taxon>Gammaproteobacteria</taxon>
        <taxon>Cellvibrionales</taxon>
        <taxon>Microbulbiferaceae</taxon>
        <taxon>Microbulbifer</taxon>
    </lineage>
</organism>
<dbReference type="PROSITE" id="PS51186">
    <property type="entry name" value="GNAT"/>
    <property type="match status" value="1"/>
</dbReference>
<comment type="caution">
    <text evidence="3">The sequence shown here is derived from an EMBL/GenBank/DDBJ whole genome shotgun (WGS) entry which is preliminary data.</text>
</comment>
<keyword evidence="4" id="KW-1185">Reference proteome</keyword>
<sequence length="176" mass="19285">MEDENLGSRIMQVMPVVESQWELLRNIRLQSLIDSPDAFAITHEQAEKLTPAEWRFIASGAAGPRFLIARHDGQAVGLIGAVDSGGEYELVSLWVSPLVRGQGVGLELINSLRTLALEDGHRAVMLRVSSENTTAINLYLKAGFVPDFTEGGHCASGGGTLQKMVWHGDHQTRYLF</sequence>
<dbReference type="Pfam" id="PF00583">
    <property type="entry name" value="Acetyltransf_1"/>
    <property type="match status" value="1"/>
</dbReference>
<dbReference type="EMBL" id="BAABRT010000010">
    <property type="protein sequence ID" value="GAA5524957.1"/>
    <property type="molecule type" value="Genomic_DNA"/>
</dbReference>
<name>A0ABP9WP25_9GAMM</name>
<dbReference type="Gene3D" id="3.40.630.30">
    <property type="match status" value="1"/>
</dbReference>
<proteinExistence type="predicted"/>
<dbReference type="PANTHER" id="PTHR13947">
    <property type="entry name" value="GNAT FAMILY N-ACETYLTRANSFERASE"/>
    <property type="match status" value="1"/>
</dbReference>
<keyword evidence="1" id="KW-0808">Transferase</keyword>
<dbReference type="CDD" id="cd04301">
    <property type="entry name" value="NAT_SF"/>
    <property type="match status" value="1"/>
</dbReference>
<dbReference type="PANTHER" id="PTHR13947:SF37">
    <property type="entry name" value="LD18367P"/>
    <property type="match status" value="1"/>
</dbReference>
<evidence type="ECO:0000313" key="4">
    <source>
        <dbReference type="Proteomes" id="UP001408594"/>
    </source>
</evidence>
<feature type="domain" description="N-acetyltransferase" evidence="2">
    <location>
        <begin position="11"/>
        <end position="166"/>
    </location>
</feature>